<feature type="coiled-coil region" evidence="1">
    <location>
        <begin position="4"/>
        <end position="38"/>
    </location>
</feature>
<dbReference type="Proteomes" id="UP000823900">
    <property type="component" value="Unassembled WGS sequence"/>
</dbReference>
<dbReference type="EMBL" id="DWZA01000104">
    <property type="protein sequence ID" value="HJA72433.1"/>
    <property type="molecule type" value="Genomic_DNA"/>
</dbReference>
<feature type="region of interest" description="Disordered" evidence="2">
    <location>
        <begin position="94"/>
        <end position="117"/>
    </location>
</feature>
<proteinExistence type="predicted"/>
<evidence type="ECO:0000313" key="3">
    <source>
        <dbReference type="EMBL" id="HJA72433.1"/>
    </source>
</evidence>
<accession>A0A9D2HLL8</accession>
<organism evidence="3 4">
    <name type="scientific">Candidatus Lachnoclostridium stercoravium</name>
    <dbReference type="NCBI Taxonomy" id="2838633"/>
    <lineage>
        <taxon>Bacteria</taxon>
        <taxon>Bacillati</taxon>
        <taxon>Bacillota</taxon>
        <taxon>Clostridia</taxon>
        <taxon>Lachnospirales</taxon>
        <taxon>Lachnospiraceae</taxon>
    </lineage>
</organism>
<dbReference type="AlphaFoldDB" id="A0A9D2HLL8"/>
<sequence>MSLLDTYRNAVTRKREELAKLSNDLSREQAKLPALQKKIISANNTLKKTKSQSTAKSKLCEIERANKSIADINGKCSDLQKKIAKKEKELATAEKNLRSEEEKQNKKKAAEEGKRMKAQDAQLNAIERTVEHQASVQASMQADIEQLKALPDKITVLFMAANPSDTKQLMLDEEVRAIQKNIRLSEYRDSIHFESRWAVRSGDIIQAINETNPTIIHFSGHGAESGELVLLKPDGTKDFVTKEAITAAISTVSDTVRLVVFNTCFSAAQAVNIVQNVEAAIGMNDSVQDDTAITFAAQLYSSIGFGYSLEKSYKQAIAAIMLAGIPQNDIPQLFHRDGIDPDEIILVNPS</sequence>
<name>A0A9D2HLL8_9FIRM</name>
<reference evidence="3" key="1">
    <citation type="journal article" date="2021" name="PeerJ">
        <title>Extensive microbial diversity within the chicken gut microbiome revealed by metagenomics and culture.</title>
        <authorList>
            <person name="Gilroy R."/>
            <person name="Ravi A."/>
            <person name="Getino M."/>
            <person name="Pursley I."/>
            <person name="Horton D.L."/>
            <person name="Alikhan N.F."/>
            <person name="Baker D."/>
            <person name="Gharbi K."/>
            <person name="Hall N."/>
            <person name="Watson M."/>
            <person name="Adriaenssens E.M."/>
            <person name="Foster-Nyarko E."/>
            <person name="Jarju S."/>
            <person name="Secka A."/>
            <person name="Antonio M."/>
            <person name="Oren A."/>
            <person name="Chaudhuri R.R."/>
            <person name="La Ragione R."/>
            <person name="Hildebrand F."/>
            <person name="Pallen M.J."/>
        </authorList>
    </citation>
    <scope>NUCLEOTIDE SEQUENCE</scope>
    <source>
        <strain evidence="3">CHK178-16964</strain>
    </source>
</reference>
<evidence type="ECO:0000256" key="2">
    <source>
        <dbReference type="SAM" id="MobiDB-lite"/>
    </source>
</evidence>
<evidence type="ECO:0000256" key="1">
    <source>
        <dbReference type="SAM" id="Coils"/>
    </source>
</evidence>
<keyword evidence="1" id="KW-0175">Coiled coil</keyword>
<evidence type="ECO:0008006" key="5">
    <source>
        <dbReference type="Google" id="ProtNLM"/>
    </source>
</evidence>
<gene>
    <name evidence="3" type="ORF">IAA07_12825</name>
</gene>
<reference evidence="3" key="2">
    <citation type="submission" date="2021-04" db="EMBL/GenBank/DDBJ databases">
        <authorList>
            <person name="Gilroy R."/>
        </authorList>
    </citation>
    <scope>NUCLEOTIDE SEQUENCE</scope>
    <source>
        <strain evidence="3">CHK178-16964</strain>
    </source>
</reference>
<evidence type="ECO:0000313" key="4">
    <source>
        <dbReference type="Proteomes" id="UP000823900"/>
    </source>
</evidence>
<comment type="caution">
    <text evidence="3">The sequence shown here is derived from an EMBL/GenBank/DDBJ whole genome shotgun (WGS) entry which is preliminary data.</text>
</comment>
<protein>
    <recommendedName>
        <fullName evidence="5">CHAT domain-containing protein</fullName>
    </recommendedName>
</protein>